<dbReference type="Proteomes" id="UP000292424">
    <property type="component" value="Chromosome"/>
</dbReference>
<dbReference type="AlphaFoldDB" id="A0A5P2G7Z9"/>
<feature type="signal peptide" evidence="1">
    <location>
        <begin position="1"/>
        <end position="18"/>
    </location>
</feature>
<protein>
    <recommendedName>
        <fullName evidence="4">Enterotoxin</fullName>
    </recommendedName>
</protein>
<evidence type="ECO:0000313" key="2">
    <source>
        <dbReference type="EMBL" id="QES89880.1"/>
    </source>
</evidence>
<dbReference type="EMBL" id="CP044016">
    <property type="protein sequence ID" value="QES89880.1"/>
    <property type="molecule type" value="Genomic_DNA"/>
</dbReference>
<dbReference type="Gene3D" id="3.20.20.70">
    <property type="entry name" value="Aldolase class I"/>
    <property type="match status" value="1"/>
</dbReference>
<feature type="chain" id="PRO_5024318207" description="Enterotoxin" evidence="1">
    <location>
        <begin position="19"/>
        <end position="655"/>
    </location>
</feature>
<reference evidence="2 3" key="1">
    <citation type="submission" date="2019-09" db="EMBL/GenBank/DDBJ databases">
        <title>Complete genome sequence of Arachidicoccus sp. B3-10 isolated from apple orchard soil.</title>
        <authorList>
            <person name="Kim H.S."/>
            <person name="Han K.-I."/>
            <person name="Suh M.K."/>
            <person name="Lee K.C."/>
            <person name="Eom M.K."/>
            <person name="Kim J.-S."/>
            <person name="Kang S.W."/>
            <person name="Sin Y."/>
            <person name="Lee J.-S."/>
        </authorList>
    </citation>
    <scope>NUCLEOTIDE SEQUENCE [LARGE SCALE GENOMIC DNA]</scope>
    <source>
        <strain evidence="2 3">B3-10</strain>
    </source>
</reference>
<keyword evidence="3" id="KW-1185">Reference proteome</keyword>
<proteinExistence type="predicted"/>
<evidence type="ECO:0000313" key="3">
    <source>
        <dbReference type="Proteomes" id="UP000292424"/>
    </source>
</evidence>
<name>A0A5P2G7Z9_9BACT</name>
<dbReference type="InterPro" id="IPR017853">
    <property type="entry name" value="GH"/>
</dbReference>
<gene>
    <name evidence="2" type="ORF">E0W69_014850</name>
</gene>
<evidence type="ECO:0000256" key="1">
    <source>
        <dbReference type="SAM" id="SignalP"/>
    </source>
</evidence>
<dbReference type="OrthoDB" id="3183911at2"/>
<sequence length="655" mass="74972">MKIVLMLCSFLFIQIGNAQVFYAGVQPDKAKIGKEKNNIDVQNNVLKLTVEHNQNDVNFDITDLQLGKDILIQAKDVFQLSMEDGSHLYAKDFELNGAPNIQNALGKKSILFHYLNKRNAVSVTQNISLKDSDNFIRINYLIHSEWKKIANFQTMKIARQYQPNTIGLVDGSPLFSSNIFFTIENPMFTIDTLSGSQLELIAPSDSIDNKNFSVDVVFGVCPEQQIRRGFLYYLERSRARKYAPFLHYNSWFDLSYNADTLKESDCLDRMQYWIDSLVVKRKIRLDGFLWDSGWDDFTKLWNYNSYFPRGFSRMAAYGKKYNAAMGVWISPWGGYDDAVVLRKKNAKIYHAELETNENGFTLAGSHYYHYFLNTANRFIGQDNVHIFKFDGVGAGLKATGPGAEFKQDIESFLHIIHDLRSKQPNTYFSLTVGTWPSPMWLKFGDNIWRGGDDMGMMGDGNNRQKWMNYRDAVTYKNIVKKAPLYPLNAVMNHGITIATKGLPSKLENDLTNLTDDFWTFFANGTSLQEMYVNPHLLDGKAWDSLANTIHWAQKNKGVLIDSHWYGGDPANGDIYGYASWNPKLGILLLRNPSNKIKSTTLDLQSIFEIPINLQSNFTCFDVRKNKVIGREQGGKMDTITLQPYEVLVLEFRPQK</sequence>
<keyword evidence="1" id="KW-0732">Signal</keyword>
<dbReference type="SUPFAM" id="SSF51445">
    <property type="entry name" value="(Trans)glycosidases"/>
    <property type="match status" value="1"/>
</dbReference>
<dbReference type="KEGG" id="arac:E0W69_014850"/>
<evidence type="ECO:0008006" key="4">
    <source>
        <dbReference type="Google" id="ProtNLM"/>
    </source>
</evidence>
<dbReference type="InterPro" id="IPR013785">
    <property type="entry name" value="Aldolase_TIM"/>
</dbReference>
<dbReference type="RefSeq" id="WP_131330837.1">
    <property type="nucleotide sequence ID" value="NZ_CP044016.1"/>
</dbReference>
<accession>A0A5P2G7Z9</accession>
<organism evidence="2 3">
    <name type="scientific">Rhizosphaericola mali</name>
    <dbReference type="NCBI Taxonomy" id="2545455"/>
    <lineage>
        <taxon>Bacteria</taxon>
        <taxon>Pseudomonadati</taxon>
        <taxon>Bacteroidota</taxon>
        <taxon>Chitinophagia</taxon>
        <taxon>Chitinophagales</taxon>
        <taxon>Chitinophagaceae</taxon>
        <taxon>Rhizosphaericola</taxon>
    </lineage>
</organism>